<feature type="compositionally biased region" description="Low complexity" evidence="13">
    <location>
        <begin position="599"/>
        <end position="608"/>
    </location>
</feature>
<feature type="compositionally biased region" description="Basic and acidic residues" evidence="13">
    <location>
        <begin position="440"/>
        <end position="459"/>
    </location>
</feature>
<dbReference type="InterPro" id="IPR019974">
    <property type="entry name" value="XPG_CS"/>
</dbReference>
<name>A0AAF0F026_9BASI</name>
<protein>
    <submittedName>
        <fullName evidence="16">DNA repair protein rad2</fullName>
    </submittedName>
</protein>
<evidence type="ECO:0000256" key="5">
    <source>
        <dbReference type="ARBA" id="ARBA00022723"/>
    </source>
</evidence>
<feature type="compositionally biased region" description="Polar residues" evidence="13">
    <location>
        <begin position="106"/>
        <end position="116"/>
    </location>
</feature>
<dbReference type="InterPro" id="IPR006085">
    <property type="entry name" value="XPG_DNA_repair_N"/>
</dbReference>
<evidence type="ECO:0000256" key="2">
    <source>
        <dbReference type="ARBA" id="ARBA00004123"/>
    </source>
</evidence>
<feature type="compositionally biased region" description="Basic and acidic residues" evidence="13">
    <location>
        <begin position="501"/>
        <end position="511"/>
    </location>
</feature>
<evidence type="ECO:0000256" key="3">
    <source>
        <dbReference type="ARBA" id="ARBA00005283"/>
    </source>
</evidence>
<dbReference type="PANTHER" id="PTHR16171">
    <property type="entry name" value="DNA REPAIR PROTEIN COMPLEMENTING XP-G CELLS-RELATED"/>
    <property type="match status" value="1"/>
</dbReference>
<dbReference type="SMART" id="SM00485">
    <property type="entry name" value="XPGN"/>
    <property type="match status" value="1"/>
</dbReference>
<feature type="domain" description="XPG N-terminal" evidence="15">
    <location>
        <begin position="1"/>
        <end position="59"/>
    </location>
</feature>
<keyword evidence="4" id="KW-0540">Nuclease</keyword>
<feature type="region of interest" description="Disordered" evidence="13">
    <location>
        <begin position="498"/>
        <end position="780"/>
    </location>
</feature>
<evidence type="ECO:0000256" key="11">
    <source>
        <dbReference type="ARBA" id="ARBA00023242"/>
    </source>
</evidence>
<comment type="cofactor">
    <cofactor evidence="1">
        <name>Mg(2+)</name>
        <dbReference type="ChEBI" id="CHEBI:18420"/>
    </cofactor>
</comment>
<dbReference type="PANTHER" id="PTHR16171:SF7">
    <property type="entry name" value="DNA REPAIR PROTEIN RAD2"/>
    <property type="match status" value="1"/>
</dbReference>
<feature type="compositionally biased region" description="Basic and acidic residues" evidence="13">
    <location>
        <begin position="1126"/>
        <end position="1135"/>
    </location>
</feature>
<evidence type="ECO:0000313" key="16">
    <source>
        <dbReference type="EMBL" id="WFD40210.1"/>
    </source>
</evidence>
<dbReference type="SMART" id="SM00279">
    <property type="entry name" value="HhH2"/>
    <property type="match status" value="1"/>
</dbReference>
<keyword evidence="5" id="KW-0479">Metal-binding</keyword>
<keyword evidence="9" id="KW-0460">Magnesium</keyword>
<feature type="region of interest" description="Disordered" evidence="13">
    <location>
        <begin position="355"/>
        <end position="378"/>
    </location>
</feature>
<feature type="compositionally biased region" description="Low complexity" evidence="13">
    <location>
        <begin position="728"/>
        <end position="747"/>
    </location>
</feature>
<keyword evidence="17" id="KW-1185">Reference proteome</keyword>
<comment type="similarity">
    <text evidence="12">Belongs to the XPG/RAD2 endonuclease family. GEN subfamily.</text>
</comment>
<keyword evidence="8" id="KW-0378">Hydrolase</keyword>
<keyword evidence="11" id="KW-0539">Nucleus</keyword>
<dbReference type="PROSITE" id="PS00841">
    <property type="entry name" value="XPG_1"/>
    <property type="match status" value="1"/>
</dbReference>
<accession>A0AAF0F026</accession>
<feature type="compositionally biased region" description="Acidic residues" evidence="13">
    <location>
        <begin position="414"/>
        <end position="439"/>
    </location>
</feature>
<feature type="region of interest" description="Disordered" evidence="13">
    <location>
        <begin position="398"/>
        <end position="468"/>
    </location>
</feature>
<comment type="similarity">
    <text evidence="3">Belongs to the XPG/RAD2 endonuclease family. XPG subfamily.</text>
</comment>
<keyword evidence="7" id="KW-0227">DNA damage</keyword>
<dbReference type="Pfam" id="PF00752">
    <property type="entry name" value="XPG_N"/>
    <property type="match status" value="1"/>
</dbReference>
<dbReference type="PRINTS" id="PR00066">
    <property type="entry name" value="XRODRMPGMNTG"/>
</dbReference>
<dbReference type="InterPro" id="IPR006086">
    <property type="entry name" value="XPG-I_dom"/>
</dbReference>
<dbReference type="GeneID" id="85226847"/>
<organism evidence="16 17">
    <name type="scientific">Malassezia japonica</name>
    <dbReference type="NCBI Taxonomy" id="223818"/>
    <lineage>
        <taxon>Eukaryota</taxon>
        <taxon>Fungi</taxon>
        <taxon>Dikarya</taxon>
        <taxon>Basidiomycota</taxon>
        <taxon>Ustilaginomycotina</taxon>
        <taxon>Malasseziomycetes</taxon>
        <taxon>Malasseziales</taxon>
        <taxon>Malasseziaceae</taxon>
        <taxon>Malassezia</taxon>
    </lineage>
</organism>
<feature type="compositionally biased region" description="Basic and acidic residues" evidence="13">
    <location>
        <begin position="398"/>
        <end position="412"/>
    </location>
</feature>
<dbReference type="CDD" id="cd09868">
    <property type="entry name" value="PIN_XPG_RAD2"/>
    <property type="match status" value="1"/>
</dbReference>
<sequence length="1179" mass="130119">MAMRDREGRTLANAHLLGFLWRILKLLFYGIRPVFVFDGGAPVQKRRTLANRKQQRTNATETHARAAEKLLAAQLRQAALAHIHGPAPAQDEGLADGTVYYDSVGRTNRPQVSGRMNDTPAAAPQKKRQYHKDPYQLPALEEALPTGPAKKQDLRLATESELRALMNQLAPDDLDTNSELFRSLPPELQYELVGDLRAQSRGTSYQRLQDMLAAAPTPIDFSKAQIAGLRTRNDLTQKVLTVTDEIGSANIQVPLRVAGQRNREYVLVHIDDGDGGYALGTRDAGTTQETAIDVEKEEKRRMPLAHIDDDEDLEALGMEDVEIPSEAPAPDPELDALVHLESDPKVRKERALELLGARAEHHRRQKRTESGAEAREERMYGHVEKHAPSTLFRDGRSAAMQRKDATRTRSIVEELSDDDAEDDTFVPDADEDDMEDVEVDAFREERPAAHMDAPDERVDVQSADDEDVNVSLASARESKTAPANEHAIPNLEIIPSAQLEEECKPQEASDVKEEEDDVFVISSPAKPVKDVLDKDQSERKEREQKSEASEPQMATQAEPVRARLQKDAPYTQAAAKASLEVPEPATETAVPIMTPFAESTTKAATSAPSAPPKSKPVKAPLATSDADCTAPSGAPEPTSEVPSALYAPQAPPEPVTREPSAPTPQKHVSSTPIPSAPPHAPSQRPELSADTRPSEPAPVQSPPDSIPSQSFPDATPELTYPTRDESNAGAAAPEPSPAPIATISPRPTEAHSPRDPTPFEWSPSPSPEPQMLGPDGFPLPSAEEVAELEEAEEAELTHLDTDQTEFASFLSTTSGRNFRDLQREVGAEVEALRQDRARLRRSEEDVTLQMAAEVQAMLRLFGLPYVTAPMEAEAQCAQLATQNLVDGIITDDSDVFLFGGTPVYRNMFNNKRMVECYLLSDIQRELSLDRGRLIQLAFLLGSDYTEGLAGVGPVMAMEILSLYPGQDGLEKFRGWWQQVQIGAENDPNDSRIKVRRRIKRALRDRVHLSNDWPDQGAKQAYVEPSVDASDEPFVWGNADLDALRAFLGEYLHWPSTKTDQYLLPVIEQQRKNDRLRRVQSTLDQSGFISGRLVGEMRSSGAPRGPAYGSTRLQKVVNDFRSAARQRTPEVDEAPKRAPKKRAPRRASDEEEEYVPRPTQRRRKGESAAQAGRSSSLMTE</sequence>
<evidence type="ECO:0000256" key="10">
    <source>
        <dbReference type="ARBA" id="ARBA00023204"/>
    </source>
</evidence>
<dbReference type="InterPro" id="IPR036279">
    <property type="entry name" value="5-3_exonuclease_C_sf"/>
</dbReference>
<dbReference type="SMART" id="SM00484">
    <property type="entry name" value="XPGI"/>
    <property type="match status" value="1"/>
</dbReference>
<dbReference type="GO" id="GO:0046872">
    <property type="term" value="F:metal ion binding"/>
    <property type="evidence" value="ECO:0007669"/>
    <property type="project" value="UniProtKB-KW"/>
</dbReference>
<dbReference type="SUPFAM" id="SSF88723">
    <property type="entry name" value="PIN domain-like"/>
    <property type="match status" value="1"/>
</dbReference>
<dbReference type="GO" id="GO:0048256">
    <property type="term" value="F:flap endonuclease activity"/>
    <property type="evidence" value="ECO:0007669"/>
    <property type="project" value="UniProtKB-ARBA"/>
</dbReference>
<dbReference type="Gene3D" id="1.10.150.20">
    <property type="entry name" value="5' to 3' exonuclease, C-terminal subdomain"/>
    <property type="match status" value="1"/>
</dbReference>
<dbReference type="Gene3D" id="3.40.50.1010">
    <property type="entry name" value="5'-nuclease"/>
    <property type="match status" value="2"/>
</dbReference>
<feature type="compositionally biased region" description="Pro residues" evidence="13">
    <location>
        <begin position="695"/>
        <end position="705"/>
    </location>
</feature>
<dbReference type="Pfam" id="PF00867">
    <property type="entry name" value="XPG_I"/>
    <property type="match status" value="1"/>
</dbReference>
<dbReference type="EMBL" id="CP119963">
    <property type="protein sequence ID" value="WFD40210.1"/>
    <property type="molecule type" value="Genomic_DNA"/>
</dbReference>
<dbReference type="PROSITE" id="PS00842">
    <property type="entry name" value="XPG_2"/>
    <property type="match status" value="1"/>
</dbReference>
<dbReference type="InterPro" id="IPR008918">
    <property type="entry name" value="HhH2"/>
</dbReference>
<evidence type="ECO:0000259" key="14">
    <source>
        <dbReference type="SMART" id="SM00484"/>
    </source>
</evidence>
<dbReference type="PRINTS" id="PR00853">
    <property type="entry name" value="XPGRADSUPER"/>
</dbReference>
<dbReference type="Proteomes" id="UP001217754">
    <property type="component" value="Chromosome 6"/>
</dbReference>
<dbReference type="CDD" id="cd09904">
    <property type="entry name" value="H3TH_XPG"/>
    <property type="match status" value="1"/>
</dbReference>
<evidence type="ECO:0000256" key="6">
    <source>
        <dbReference type="ARBA" id="ARBA00022759"/>
    </source>
</evidence>
<comment type="subcellular location">
    <subcellularLocation>
        <location evidence="2">Nucleus</location>
    </subcellularLocation>
</comment>
<evidence type="ECO:0000256" key="9">
    <source>
        <dbReference type="ARBA" id="ARBA00022842"/>
    </source>
</evidence>
<feature type="region of interest" description="Disordered" evidence="13">
    <location>
        <begin position="1094"/>
        <end position="1113"/>
    </location>
</feature>
<dbReference type="RefSeq" id="XP_060123107.1">
    <property type="nucleotide sequence ID" value="XM_060267124.1"/>
</dbReference>
<gene>
    <name evidence="16" type="primary">RAD2</name>
    <name evidence="16" type="ORF">MJAP1_003196</name>
</gene>
<proteinExistence type="inferred from homology"/>
<evidence type="ECO:0000256" key="13">
    <source>
        <dbReference type="SAM" id="MobiDB-lite"/>
    </source>
</evidence>
<dbReference type="InterPro" id="IPR006084">
    <property type="entry name" value="XPG/Rad2"/>
</dbReference>
<evidence type="ECO:0000256" key="7">
    <source>
        <dbReference type="ARBA" id="ARBA00022763"/>
    </source>
</evidence>
<dbReference type="InterPro" id="IPR029060">
    <property type="entry name" value="PIN-like_dom_sf"/>
</dbReference>
<feature type="region of interest" description="Disordered" evidence="13">
    <location>
        <begin position="1122"/>
        <end position="1179"/>
    </location>
</feature>
<dbReference type="SUPFAM" id="SSF47807">
    <property type="entry name" value="5' to 3' exonuclease, C-terminal subdomain"/>
    <property type="match status" value="1"/>
</dbReference>
<evidence type="ECO:0000256" key="8">
    <source>
        <dbReference type="ARBA" id="ARBA00022801"/>
    </source>
</evidence>
<dbReference type="GO" id="GO:0003697">
    <property type="term" value="F:single-stranded DNA binding"/>
    <property type="evidence" value="ECO:0007669"/>
    <property type="project" value="InterPro"/>
</dbReference>
<reference evidence="16" key="1">
    <citation type="submission" date="2023-03" db="EMBL/GenBank/DDBJ databases">
        <title>Mating type loci evolution in Malassezia.</title>
        <authorList>
            <person name="Coelho M.A."/>
        </authorList>
    </citation>
    <scope>NUCLEOTIDE SEQUENCE</scope>
    <source>
        <strain evidence="16">CBS 9431</strain>
    </source>
</reference>
<dbReference type="InterPro" id="IPR001044">
    <property type="entry name" value="XPG/Rad2_eukaryotes"/>
</dbReference>
<evidence type="ECO:0000256" key="1">
    <source>
        <dbReference type="ARBA" id="ARBA00001946"/>
    </source>
</evidence>
<evidence type="ECO:0000256" key="4">
    <source>
        <dbReference type="ARBA" id="ARBA00022722"/>
    </source>
</evidence>
<keyword evidence="10" id="KW-0234">DNA repair</keyword>
<feature type="compositionally biased region" description="Basic and acidic residues" evidence="13">
    <location>
        <begin position="527"/>
        <end position="548"/>
    </location>
</feature>
<dbReference type="AlphaFoldDB" id="A0AAF0F026"/>
<feature type="compositionally biased region" description="Basic and acidic residues" evidence="13">
    <location>
        <begin position="367"/>
        <end position="378"/>
    </location>
</feature>
<keyword evidence="6" id="KW-0255">Endonuclease</keyword>
<feature type="domain" description="XPG-I" evidence="14">
    <location>
        <begin position="859"/>
        <end position="928"/>
    </location>
</feature>
<evidence type="ECO:0000259" key="15">
    <source>
        <dbReference type="SMART" id="SM00485"/>
    </source>
</evidence>
<evidence type="ECO:0000256" key="12">
    <source>
        <dbReference type="ARBA" id="ARBA00038112"/>
    </source>
</evidence>
<dbReference type="GO" id="GO:0005634">
    <property type="term" value="C:nucleus"/>
    <property type="evidence" value="ECO:0007669"/>
    <property type="project" value="UniProtKB-SubCell"/>
</dbReference>
<dbReference type="GO" id="GO:0006289">
    <property type="term" value="P:nucleotide-excision repair"/>
    <property type="evidence" value="ECO:0007669"/>
    <property type="project" value="InterPro"/>
</dbReference>
<dbReference type="FunFam" id="1.10.150.20:FF:000030">
    <property type="entry name" value="Flap endonuclease GEN-like 1"/>
    <property type="match status" value="1"/>
</dbReference>
<feature type="region of interest" description="Disordered" evidence="13">
    <location>
        <begin position="106"/>
        <end position="131"/>
    </location>
</feature>
<evidence type="ECO:0000313" key="17">
    <source>
        <dbReference type="Proteomes" id="UP001217754"/>
    </source>
</evidence>